<organism evidence="2 3">
    <name type="scientific">Sulfobacillus benefaciens</name>
    <dbReference type="NCBI Taxonomy" id="453960"/>
    <lineage>
        <taxon>Bacteria</taxon>
        <taxon>Bacillati</taxon>
        <taxon>Bacillota</taxon>
        <taxon>Clostridia</taxon>
        <taxon>Eubacteriales</taxon>
        <taxon>Clostridiales Family XVII. Incertae Sedis</taxon>
        <taxon>Sulfobacillus</taxon>
    </lineage>
</organism>
<name>A0A2T2XK30_9FIRM</name>
<evidence type="ECO:0008006" key="4">
    <source>
        <dbReference type="Google" id="ProtNLM"/>
    </source>
</evidence>
<comment type="caution">
    <text evidence="2">The sequence shown here is derived from an EMBL/GenBank/DDBJ whole genome shotgun (WGS) entry which is preliminary data.</text>
</comment>
<dbReference type="InterPro" id="IPR025101">
    <property type="entry name" value="DUF4012"/>
</dbReference>
<evidence type="ECO:0000256" key="1">
    <source>
        <dbReference type="SAM" id="Phobius"/>
    </source>
</evidence>
<reference evidence="2 3" key="1">
    <citation type="journal article" date="2014" name="BMC Genomics">
        <title>Comparison of environmental and isolate Sulfobacillus genomes reveals diverse carbon, sulfur, nitrogen, and hydrogen metabolisms.</title>
        <authorList>
            <person name="Justice N.B."/>
            <person name="Norman A."/>
            <person name="Brown C.T."/>
            <person name="Singh A."/>
            <person name="Thomas B.C."/>
            <person name="Banfield J.F."/>
        </authorList>
    </citation>
    <scope>NUCLEOTIDE SEQUENCE [LARGE SCALE GENOMIC DNA]</scope>
    <source>
        <strain evidence="2">AMDSBA4</strain>
    </source>
</reference>
<accession>A0A2T2XK30</accession>
<evidence type="ECO:0000313" key="2">
    <source>
        <dbReference type="EMBL" id="PSR34841.1"/>
    </source>
</evidence>
<dbReference type="Pfam" id="PF13196">
    <property type="entry name" value="DUF4012"/>
    <property type="match status" value="1"/>
</dbReference>
<dbReference type="EMBL" id="PXYW01000006">
    <property type="protein sequence ID" value="PSR34841.1"/>
    <property type="molecule type" value="Genomic_DNA"/>
</dbReference>
<sequence length="597" mass="66720">MEIAKPEETRRRWRLRWPRVIVIILFVAVIVPGLMLAWDYHRLKTELDTVKQSYHAKNLLVLGSEIPKISGTLGNVHTALWLLGWVQVIPGISGYYHNGMTIVTAAHDYLYAVSQGVDPLVAAGQTSHPSTKTWNQAVTQAGLNLKTMTPVILHANQAIQAITPSSIPAILVRKGLDVQALKSVSQTFISVLPLMTGPHPVLAQLLGFPNTARYLLIFQNSGELRSTGGFMTAYAYVPFHNGRLEKITSQNIQQLDSQVTYHPPAPMVIAAYLPVKYWHLRDTNTSPDVPQTVKNFQMLYRTIPGALPTNGMIFIDTWFVDDLIGDVGGLNVPTGHGKTVHLTKSNANLKMEYMAEDRGLPANVRKLFIGTMMKELLHEVLHAHVSEILKVAATIENNLNNKQILLYFNNSQAEAFAASHHWAGIIPKTVKGNYVQVVDENLLGHKDNYYVRESYQVNVQKVNGRNLETVTIHWVDPAIVNWAQNLFVPYHSWVRVYAPMGSTFVSMTGIDSYAQVTANTTLNKEVFGGHVDLPGRFSASQPPTTGTVTVQFWLPNKVNVNRLYLQKQPGMLAEPVKVTVRGVTRRITLYNNQWLTF</sequence>
<gene>
    <name evidence="2" type="ORF">C7B46_03810</name>
</gene>
<feature type="transmembrane region" description="Helical" evidence="1">
    <location>
        <begin position="20"/>
        <end position="38"/>
    </location>
</feature>
<evidence type="ECO:0000313" key="3">
    <source>
        <dbReference type="Proteomes" id="UP000242972"/>
    </source>
</evidence>
<keyword evidence="1" id="KW-0812">Transmembrane</keyword>
<keyword evidence="1" id="KW-0472">Membrane</keyword>
<protein>
    <recommendedName>
        <fullName evidence="4">DUF4012 domain-containing protein</fullName>
    </recommendedName>
</protein>
<keyword evidence="1" id="KW-1133">Transmembrane helix</keyword>
<proteinExistence type="predicted"/>
<dbReference type="Proteomes" id="UP000242972">
    <property type="component" value="Unassembled WGS sequence"/>
</dbReference>
<dbReference type="AlphaFoldDB" id="A0A2T2XK30"/>